<organism evidence="11 12">
    <name type="scientific">Aquamicrobium lusatiense</name>
    <dbReference type="NCBI Taxonomy" id="89772"/>
    <lineage>
        <taxon>Bacteria</taxon>
        <taxon>Pseudomonadati</taxon>
        <taxon>Pseudomonadota</taxon>
        <taxon>Alphaproteobacteria</taxon>
        <taxon>Hyphomicrobiales</taxon>
        <taxon>Phyllobacteriaceae</taxon>
        <taxon>Aquamicrobium</taxon>
    </lineage>
</organism>
<dbReference type="InterPro" id="IPR001433">
    <property type="entry name" value="OxRdtase_FAD/NAD-bd"/>
</dbReference>
<dbReference type="Pfam" id="PF01243">
    <property type="entry name" value="PNPOx_N"/>
    <property type="match status" value="1"/>
</dbReference>
<dbReference type="Gene3D" id="3.10.20.30">
    <property type="match status" value="1"/>
</dbReference>
<dbReference type="InterPro" id="IPR017938">
    <property type="entry name" value="Riboflavin_synthase-like_b-brl"/>
</dbReference>
<sequence>MDSEIKDFIAASTLLFIASRNEQGALDVSPRGGQPSVLSVTEGGELLLPDYRGNRRLDTISNLLSNPEIALIIVNRGTERFLRIHGKGRVSFEEEHLAAFPSDESLPISVLVLTPEHCEFVTSSAFENGGLWPERRRRQAPLDLSAIVRSDKAAQARAGFRPVPRNPDEELLLAEHGIRDIYGMSSEGVQTKVGEIAGPGALEFMGEARFIVFAHEDAQGRMRIDLTGEAPLEVLPFHNRQAYRLHLPPETETVSDGKSALLSIAAGRSEILRVNGNVENEEDLSAHAVRIFPEEVFFHCPAALNRSRIWQDDRRVFWVGRRRFFCAERRQENPDVVSFVLRPVDRAPVGPFQPGQYVTVSLPHDPEPVPRQRCYSVSGRPDDNSLRISVRRIAGGGVSQLLHDTVQEGTEVLLGIPAGRFTFESVPGRRVALISAGVGITPLLPMLERLAGEESEREIWFLHAARDAKHHLFREEVCALAALAGQRSIRLFTAYSQANEGDICDHHGRIDGQLLATLVPVAETDFYICGPDTFMHELCEQLVGLGAVPDALRWEKFETSAGAGFDLSGYSAAEGCEVTFARSGKSVKWTPADQSLLDLALAQKVKVSYSCRVGDCQSCLQRVIEGAVDYPMGDMPVLAQGQVLLCQAIPRGKLVIDC</sequence>
<dbReference type="Pfam" id="PF00111">
    <property type="entry name" value="Fer2"/>
    <property type="match status" value="1"/>
</dbReference>
<dbReference type="Gene3D" id="3.40.50.80">
    <property type="entry name" value="Nucleotide-binding domain of ferredoxin-NADP reductase (FNR) module"/>
    <property type="match status" value="1"/>
</dbReference>
<dbReference type="SUPFAM" id="SSF52343">
    <property type="entry name" value="Ferredoxin reductase-like, C-terminal NADP-linked domain"/>
    <property type="match status" value="1"/>
</dbReference>
<dbReference type="InterPro" id="IPR050415">
    <property type="entry name" value="MRET"/>
</dbReference>
<evidence type="ECO:0000256" key="4">
    <source>
        <dbReference type="ARBA" id="ARBA00022723"/>
    </source>
</evidence>
<dbReference type="Pfam" id="PF00175">
    <property type="entry name" value="NAD_binding_1"/>
    <property type="match status" value="1"/>
</dbReference>
<accession>A0A7W9VWB0</accession>
<evidence type="ECO:0000259" key="10">
    <source>
        <dbReference type="PROSITE" id="PS51384"/>
    </source>
</evidence>
<evidence type="ECO:0000256" key="6">
    <source>
        <dbReference type="ARBA" id="ARBA00023002"/>
    </source>
</evidence>
<dbReference type="InterPro" id="IPR001041">
    <property type="entry name" value="2Fe-2S_ferredoxin-type"/>
</dbReference>
<dbReference type="PROSITE" id="PS51085">
    <property type="entry name" value="2FE2S_FER_2"/>
    <property type="match status" value="1"/>
</dbReference>
<evidence type="ECO:0000313" key="12">
    <source>
        <dbReference type="Proteomes" id="UP000533306"/>
    </source>
</evidence>
<keyword evidence="4" id="KW-0479">Metal-binding</keyword>
<proteinExistence type="predicted"/>
<keyword evidence="12" id="KW-1185">Reference proteome</keyword>
<dbReference type="InterPro" id="IPR039261">
    <property type="entry name" value="FNR_nucleotide-bd"/>
</dbReference>
<dbReference type="PRINTS" id="PR00410">
    <property type="entry name" value="PHEHYDRXLASE"/>
</dbReference>
<reference evidence="11 12" key="1">
    <citation type="submission" date="2020-08" db="EMBL/GenBank/DDBJ databases">
        <title>Genomic Encyclopedia of Type Strains, Phase IV (KMG-IV): sequencing the most valuable type-strain genomes for metagenomic binning, comparative biology and taxonomic classification.</title>
        <authorList>
            <person name="Goeker M."/>
        </authorList>
    </citation>
    <scope>NUCLEOTIDE SEQUENCE [LARGE SCALE GENOMIC DNA]</scope>
    <source>
        <strain evidence="11 12">DSM 11099</strain>
    </source>
</reference>
<dbReference type="InterPro" id="IPR012675">
    <property type="entry name" value="Beta-grasp_dom_sf"/>
</dbReference>
<evidence type="ECO:0000256" key="1">
    <source>
        <dbReference type="ARBA" id="ARBA00001974"/>
    </source>
</evidence>
<keyword evidence="6" id="KW-0560">Oxidoreductase</keyword>
<dbReference type="InterPro" id="IPR012349">
    <property type="entry name" value="Split_barrel_FMN-bd"/>
</dbReference>
<dbReference type="InterPro" id="IPR017927">
    <property type="entry name" value="FAD-bd_FR_type"/>
</dbReference>
<dbReference type="PROSITE" id="PS51384">
    <property type="entry name" value="FAD_FR"/>
    <property type="match status" value="1"/>
</dbReference>
<keyword evidence="7" id="KW-0408">Iron</keyword>
<evidence type="ECO:0000256" key="2">
    <source>
        <dbReference type="ARBA" id="ARBA00022630"/>
    </source>
</evidence>
<dbReference type="CDD" id="cd06184">
    <property type="entry name" value="flavohem_like_fad_nad_binding"/>
    <property type="match status" value="1"/>
</dbReference>
<evidence type="ECO:0000256" key="5">
    <source>
        <dbReference type="ARBA" id="ARBA00022827"/>
    </source>
</evidence>
<dbReference type="GO" id="GO:0051537">
    <property type="term" value="F:2 iron, 2 sulfur cluster binding"/>
    <property type="evidence" value="ECO:0007669"/>
    <property type="project" value="UniProtKB-KW"/>
</dbReference>
<feature type="domain" description="FAD-binding FR-type" evidence="10">
    <location>
        <begin position="319"/>
        <end position="424"/>
    </location>
</feature>
<dbReference type="GO" id="GO:0050660">
    <property type="term" value="F:flavin adenine dinucleotide binding"/>
    <property type="evidence" value="ECO:0007669"/>
    <property type="project" value="TreeGrafter"/>
</dbReference>
<keyword evidence="2" id="KW-0285">Flavoprotein</keyword>
<dbReference type="GO" id="GO:0016491">
    <property type="term" value="F:oxidoreductase activity"/>
    <property type="evidence" value="ECO:0007669"/>
    <property type="project" value="UniProtKB-KW"/>
</dbReference>
<dbReference type="AlphaFoldDB" id="A0A7W9VWB0"/>
<dbReference type="GO" id="GO:0046872">
    <property type="term" value="F:metal ion binding"/>
    <property type="evidence" value="ECO:0007669"/>
    <property type="project" value="UniProtKB-KW"/>
</dbReference>
<comment type="cofactor">
    <cofactor evidence="1">
        <name>FAD</name>
        <dbReference type="ChEBI" id="CHEBI:57692"/>
    </cofactor>
</comment>
<evidence type="ECO:0000256" key="7">
    <source>
        <dbReference type="ARBA" id="ARBA00023004"/>
    </source>
</evidence>
<evidence type="ECO:0000313" key="11">
    <source>
        <dbReference type="EMBL" id="MBB6014734.1"/>
    </source>
</evidence>
<dbReference type="SUPFAM" id="SSF63380">
    <property type="entry name" value="Riboflavin synthase domain-like"/>
    <property type="match status" value="1"/>
</dbReference>
<dbReference type="Proteomes" id="UP000533306">
    <property type="component" value="Unassembled WGS sequence"/>
</dbReference>
<comment type="caution">
    <text evidence="11">The sequence shown here is derived from an EMBL/GenBank/DDBJ whole genome shotgun (WGS) entry which is preliminary data.</text>
</comment>
<feature type="domain" description="2Fe-2S ferredoxin-type" evidence="9">
    <location>
        <begin position="576"/>
        <end position="658"/>
    </location>
</feature>
<dbReference type="SUPFAM" id="SSF50475">
    <property type="entry name" value="FMN-binding split barrel"/>
    <property type="match status" value="1"/>
</dbReference>
<keyword evidence="5" id="KW-0274">FAD</keyword>
<keyword evidence="8" id="KW-0411">Iron-sulfur</keyword>
<protein>
    <submittedName>
        <fullName evidence="11">Ferredoxin-NADP reductase</fullName>
    </submittedName>
</protein>
<dbReference type="Gene3D" id="2.40.30.10">
    <property type="entry name" value="Translation factors"/>
    <property type="match status" value="1"/>
</dbReference>
<evidence type="ECO:0000256" key="8">
    <source>
        <dbReference type="ARBA" id="ARBA00023014"/>
    </source>
</evidence>
<dbReference type="InterPro" id="IPR036010">
    <property type="entry name" value="2Fe-2S_ferredoxin-like_sf"/>
</dbReference>
<dbReference type="RefSeq" id="WP_183833133.1">
    <property type="nucleotide sequence ID" value="NZ_JACHEU010000009.1"/>
</dbReference>
<dbReference type="EMBL" id="JACHEU010000009">
    <property type="protein sequence ID" value="MBB6014734.1"/>
    <property type="molecule type" value="Genomic_DNA"/>
</dbReference>
<gene>
    <name evidence="11" type="ORF">HNR59_004130</name>
</gene>
<evidence type="ECO:0000259" key="9">
    <source>
        <dbReference type="PROSITE" id="PS51085"/>
    </source>
</evidence>
<dbReference type="Gene3D" id="2.30.110.10">
    <property type="entry name" value="Electron Transport, Fmn-binding Protein, Chain A"/>
    <property type="match status" value="1"/>
</dbReference>
<dbReference type="SUPFAM" id="SSF54292">
    <property type="entry name" value="2Fe-2S ferredoxin-like"/>
    <property type="match status" value="1"/>
</dbReference>
<keyword evidence="3" id="KW-0001">2Fe-2S</keyword>
<dbReference type="InterPro" id="IPR011576">
    <property type="entry name" value="Pyridox_Oxase_N"/>
</dbReference>
<name>A0A7W9VWB0_9HYPH</name>
<dbReference type="CDD" id="cd00207">
    <property type="entry name" value="fer2"/>
    <property type="match status" value="1"/>
</dbReference>
<evidence type="ECO:0000256" key="3">
    <source>
        <dbReference type="ARBA" id="ARBA00022714"/>
    </source>
</evidence>
<dbReference type="PANTHER" id="PTHR47354">
    <property type="entry name" value="NADH OXIDOREDUCTASE HCR"/>
    <property type="match status" value="1"/>
</dbReference>
<dbReference type="PANTHER" id="PTHR47354:SF8">
    <property type="entry name" value="1,2-PHENYLACETYL-COA EPOXIDASE, SUBUNIT E"/>
    <property type="match status" value="1"/>
</dbReference>